<dbReference type="Proteomes" id="UP000292402">
    <property type="component" value="Unassembled WGS sequence"/>
</dbReference>
<organism evidence="2 3">
    <name type="scientific">Alternaria tenuissima</name>
    <dbReference type="NCBI Taxonomy" id="119927"/>
    <lineage>
        <taxon>Eukaryota</taxon>
        <taxon>Fungi</taxon>
        <taxon>Dikarya</taxon>
        <taxon>Ascomycota</taxon>
        <taxon>Pezizomycotina</taxon>
        <taxon>Dothideomycetes</taxon>
        <taxon>Pleosporomycetidae</taxon>
        <taxon>Pleosporales</taxon>
        <taxon>Pleosporineae</taxon>
        <taxon>Pleosporaceae</taxon>
        <taxon>Alternaria</taxon>
        <taxon>Alternaria sect. Alternaria</taxon>
        <taxon>Alternaria alternata complex</taxon>
    </lineage>
</organism>
<protein>
    <submittedName>
        <fullName evidence="2">Uncharacterized protein</fullName>
    </submittedName>
</protein>
<reference evidence="3" key="1">
    <citation type="journal article" date="2019" name="bioRxiv">
        <title>Genomics, evolutionary history and diagnostics of the Alternaria alternata species group including apple and Asian pear pathotypes.</title>
        <authorList>
            <person name="Armitage A.D."/>
            <person name="Cockerton H.M."/>
            <person name="Sreenivasaprasad S."/>
            <person name="Woodhall J.W."/>
            <person name="Lane C.R."/>
            <person name="Harrison R.J."/>
            <person name="Clarkson J.P."/>
        </authorList>
    </citation>
    <scope>NUCLEOTIDE SEQUENCE [LARGE SCALE GENOMIC DNA]</scope>
    <source>
        <strain evidence="3">FERA 1082</strain>
    </source>
</reference>
<feature type="compositionally biased region" description="Basic and acidic residues" evidence="1">
    <location>
        <begin position="40"/>
        <end position="56"/>
    </location>
</feature>
<comment type="caution">
    <text evidence="2">The sequence shown here is derived from an EMBL/GenBank/DDBJ whole genome shotgun (WGS) entry which is preliminary data.</text>
</comment>
<name>A0A4Q4MMJ0_9PLEO</name>
<evidence type="ECO:0000313" key="2">
    <source>
        <dbReference type="EMBL" id="RYN53850.1"/>
    </source>
</evidence>
<proteinExistence type="predicted"/>
<sequence length="266" mass="30057">MRATLAATNFSPAEVPSLYVRPEKSRNNSYRKGNFVQVPRKSEESKSDPGSDQDHRRTFRKSSIRKFGSLFSRDGGLRSSIASSSPLATVVNSECADDEESVETVCSVQPITTASSIETVSPIGPMKLEKIRERHRKFAQLQEPGDDDTTILTVKPDDCYQYECNDTVDSQNFREESQRCKDTHVVHDTARAPLGNLNYHQHHESLHVNLTPDDVERFASEIRNMTIADVHLSLFGYWIKESDENFKEAKKHLRELGVDRVGLLSS</sequence>
<evidence type="ECO:0000256" key="1">
    <source>
        <dbReference type="SAM" id="MobiDB-lite"/>
    </source>
</evidence>
<gene>
    <name evidence="2" type="ORF">AA0114_g4205</name>
</gene>
<accession>A0A4Q4MMJ0</accession>
<dbReference type="AlphaFoldDB" id="A0A4Q4MMJ0"/>
<dbReference type="EMBL" id="PDXA01000011">
    <property type="protein sequence ID" value="RYN53850.1"/>
    <property type="molecule type" value="Genomic_DNA"/>
</dbReference>
<evidence type="ECO:0000313" key="3">
    <source>
        <dbReference type="Proteomes" id="UP000292402"/>
    </source>
</evidence>
<feature type="region of interest" description="Disordered" evidence="1">
    <location>
        <begin position="14"/>
        <end position="59"/>
    </location>
</feature>